<keyword evidence="1" id="KW-0175">Coiled coil</keyword>
<evidence type="ECO:0000313" key="2">
    <source>
        <dbReference type="EMBL" id="OGH89802.1"/>
    </source>
</evidence>
<feature type="coiled-coil region" evidence="1">
    <location>
        <begin position="46"/>
        <end position="73"/>
    </location>
</feature>
<organism evidence="2 3">
    <name type="scientific">Candidatus Magasanikbacteria bacterium RIFOXYC2_FULL_40_16</name>
    <dbReference type="NCBI Taxonomy" id="1798703"/>
    <lineage>
        <taxon>Bacteria</taxon>
        <taxon>Candidatus Magasanikiibacteriota</taxon>
    </lineage>
</organism>
<protein>
    <submittedName>
        <fullName evidence="2">Uncharacterized protein</fullName>
    </submittedName>
</protein>
<sequence length="98" mass="11492">MKEDNKKFNEILEIVKFIKNSSATKDDLSELQEMFEQNMSGVKTQLFSVENELDDIKEILKKLEVRVEEDTDSVTRNVCVLEKKFKKLHQKVSRLQTA</sequence>
<dbReference type="EMBL" id="MFQY01000027">
    <property type="protein sequence ID" value="OGH89802.1"/>
    <property type="molecule type" value="Genomic_DNA"/>
</dbReference>
<gene>
    <name evidence="2" type="ORF">A2469_01135</name>
</gene>
<comment type="caution">
    <text evidence="2">The sequence shown here is derived from an EMBL/GenBank/DDBJ whole genome shotgun (WGS) entry which is preliminary data.</text>
</comment>
<name>A0A1F6P0V6_9BACT</name>
<dbReference type="SUPFAM" id="SSF58113">
    <property type="entry name" value="Apolipoprotein A-I"/>
    <property type="match status" value="1"/>
</dbReference>
<accession>A0A1F6P0V6</accession>
<evidence type="ECO:0000313" key="3">
    <source>
        <dbReference type="Proteomes" id="UP000178895"/>
    </source>
</evidence>
<dbReference type="Gene3D" id="1.20.5.340">
    <property type="match status" value="1"/>
</dbReference>
<reference evidence="2 3" key="1">
    <citation type="journal article" date="2016" name="Nat. Commun.">
        <title>Thousands of microbial genomes shed light on interconnected biogeochemical processes in an aquifer system.</title>
        <authorList>
            <person name="Anantharaman K."/>
            <person name="Brown C.T."/>
            <person name="Hug L.A."/>
            <person name="Sharon I."/>
            <person name="Castelle C.J."/>
            <person name="Probst A.J."/>
            <person name="Thomas B.C."/>
            <person name="Singh A."/>
            <person name="Wilkins M.J."/>
            <person name="Karaoz U."/>
            <person name="Brodie E.L."/>
            <person name="Williams K.H."/>
            <person name="Hubbard S.S."/>
            <person name="Banfield J.F."/>
        </authorList>
    </citation>
    <scope>NUCLEOTIDE SEQUENCE [LARGE SCALE GENOMIC DNA]</scope>
</reference>
<evidence type="ECO:0000256" key="1">
    <source>
        <dbReference type="SAM" id="Coils"/>
    </source>
</evidence>
<dbReference type="Proteomes" id="UP000178895">
    <property type="component" value="Unassembled WGS sequence"/>
</dbReference>
<proteinExistence type="predicted"/>
<dbReference type="AlphaFoldDB" id="A0A1F6P0V6"/>